<dbReference type="AlphaFoldDB" id="A0A649Z4K4"/>
<sequence>MFAASGFATITMTGTGRRTRVLDAGYPLCRVNDVLIHSDG</sequence>
<keyword evidence="1" id="KW-0614">Plasmid</keyword>
<protein>
    <submittedName>
        <fullName evidence="1">Uncharacterized protein</fullName>
    </submittedName>
</protein>
<evidence type="ECO:0000313" key="1">
    <source>
        <dbReference type="EMBL" id="QGM49799.1"/>
    </source>
</evidence>
<geneLocation type="plasmid" evidence="1">
    <name>p16EC-p0111</name>
</geneLocation>
<dbReference type="EMBL" id="MN086777">
    <property type="protein sequence ID" value="QGM49799.1"/>
    <property type="molecule type" value="Genomic_DNA"/>
</dbReference>
<proteinExistence type="predicted"/>
<name>A0A649Z4K4_ECOLX</name>
<accession>A0A649Z4K4</accession>
<dbReference type="RefSeq" id="WP_268619059.1">
    <property type="nucleotide sequence ID" value="NZ_JADFDZ010000079.1"/>
</dbReference>
<organism evidence="1">
    <name type="scientific">Escherichia coli</name>
    <dbReference type="NCBI Taxonomy" id="562"/>
    <lineage>
        <taxon>Bacteria</taxon>
        <taxon>Pseudomonadati</taxon>
        <taxon>Pseudomonadota</taxon>
        <taxon>Gammaproteobacteria</taxon>
        <taxon>Enterobacterales</taxon>
        <taxon>Enterobacteriaceae</taxon>
        <taxon>Escherichia</taxon>
    </lineage>
</organism>
<reference evidence="1" key="1">
    <citation type="submission" date="2019-06" db="EMBL/GenBank/DDBJ databases">
        <authorList>
            <person name="Song H."/>
            <person name="Liu D."/>
            <person name="Wang Y."/>
            <person name="Wu C."/>
        </authorList>
    </citation>
    <scope>NUCLEOTIDE SEQUENCE</scope>
    <source>
        <plasmid evidence="1">p16EC-p0111</plasmid>
    </source>
</reference>